<evidence type="ECO:0000313" key="2">
    <source>
        <dbReference type="Proteomes" id="UP000014065"/>
    </source>
</evidence>
<dbReference type="EMBL" id="AHJG01000323">
    <property type="protein sequence ID" value="EPA04317.1"/>
    <property type="molecule type" value="Genomic_DNA"/>
</dbReference>
<protein>
    <submittedName>
        <fullName evidence="1">Uncharacterized protein</fullName>
    </submittedName>
</protein>
<accession>S2EHS0</accession>
<reference evidence="1 2" key="1">
    <citation type="journal article" date="2012" name="J. Bacteriol.">
        <title>Genome Sequence of "Candidatus Nitrosoarchaeum limnia" BG20, a Low-Salinity Ammonia-Oxidizing Archaeon from the San Francisco Bay Estuary.</title>
        <authorList>
            <person name="Mosier A.C."/>
            <person name="Allen E.E."/>
            <person name="Kim M."/>
            <person name="Ferriera S."/>
            <person name="Francis C.A."/>
        </authorList>
    </citation>
    <scope>NUCLEOTIDE SEQUENCE [LARGE SCALE GENOMIC DNA]</scope>
    <source>
        <strain evidence="1 2">BG20</strain>
    </source>
</reference>
<proteinExistence type="predicted"/>
<evidence type="ECO:0000313" key="1">
    <source>
        <dbReference type="EMBL" id="EPA04317.1"/>
    </source>
</evidence>
<dbReference type="AlphaFoldDB" id="S2EHS0"/>
<name>S2EHS0_9ARCH</name>
<keyword evidence="2" id="KW-1185">Reference proteome</keyword>
<organism evidence="1 2">
    <name type="scientific">Candidatus Nitrosarchaeum limnium BG20</name>
    <dbReference type="NCBI Taxonomy" id="859192"/>
    <lineage>
        <taxon>Archaea</taxon>
        <taxon>Nitrososphaerota</taxon>
        <taxon>Nitrososphaeria</taxon>
        <taxon>Nitrosopumilales</taxon>
        <taxon>Nitrosopumilaceae</taxon>
        <taxon>Nitrosarchaeum</taxon>
    </lineage>
</organism>
<dbReference type="RefSeq" id="WP_010195534.1">
    <property type="nucleotide sequence ID" value="NZ_AHJG01000323.1"/>
</dbReference>
<comment type="caution">
    <text evidence="1">The sequence shown here is derived from an EMBL/GenBank/DDBJ whole genome shotgun (WGS) entry which is preliminary data.</text>
</comment>
<gene>
    <name evidence="1" type="ORF">BG20_I1948</name>
</gene>
<sequence length="131" mass="13624">MNVKIGMIFVLVGIFAVVMLTNEGYGKSLTTSPNLNKIGTLKVNDSTTKGIIGMNLGTSAGITSVTITFNSVVAKNDNVNIFFYDKVGTEIGSGTKKMNPAGTSITINLTGAGQVTSAERITLSSITVTIT</sequence>
<dbReference type="Proteomes" id="UP000014065">
    <property type="component" value="Unassembled WGS sequence"/>
</dbReference>